<dbReference type="Pfam" id="PF16344">
    <property type="entry name" value="FecR_C"/>
    <property type="match status" value="1"/>
</dbReference>
<accession>A0ABP8FNJ2</accession>
<dbReference type="InterPro" id="IPR006860">
    <property type="entry name" value="FecR"/>
</dbReference>
<dbReference type="Gene3D" id="2.60.120.1440">
    <property type="match status" value="1"/>
</dbReference>
<name>A0ABP8FNJ2_9BACT</name>
<evidence type="ECO:0000313" key="5">
    <source>
        <dbReference type="Proteomes" id="UP001501207"/>
    </source>
</evidence>
<keyword evidence="5" id="KW-1185">Reference proteome</keyword>
<feature type="transmembrane region" description="Helical" evidence="1">
    <location>
        <begin position="103"/>
        <end position="125"/>
    </location>
</feature>
<keyword evidence="1" id="KW-0472">Membrane</keyword>
<dbReference type="PANTHER" id="PTHR30273:SF2">
    <property type="entry name" value="PROTEIN FECR"/>
    <property type="match status" value="1"/>
</dbReference>
<protein>
    <recommendedName>
        <fullName evidence="6">FecR family protein</fullName>
    </recommendedName>
</protein>
<feature type="domain" description="FecR protein" evidence="2">
    <location>
        <begin position="132"/>
        <end position="229"/>
    </location>
</feature>
<dbReference type="RefSeq" id="WP_344977708.1">
    <property type="nucleotide sequence ID" value="NZ_BAABFN010000002.1"/>
</dbReference>
<reference evidence="5" key="1">
    <citation type="journal article" date="2019" name="Int. J. Syst. Evol. Microbiol.">
        <title>The Global Catalogue of Microorganisms (GCM) 10K type strain sequencing project: providing services to taxonomists for standard genome sequencing and annotation.</title>
        <authorList>
            <consortium name="The Broad Institute Genomics Platform"/>
            <consortium name="The Broad Institute Genome Sequencing Center for Infectious Disease"/>
            <person name="Wu L."/>
            <person name="Ma J."/>
        </authorList>
    </citation>
    <scope>NUCLEOTIDE SEQUENCE [LARGE SCALE GENOMIC DNA]</scope>
    <source>
        <strain evidence="5">JCM 17664</strain>
    </source>
</reference>
<keyword evidence="1" id="KW-0812">Transmembrane</keyword>
<evidence type="ECO:0000259" key="3">
    <source>
        <dbReference type="Pfam" id="PF16344"/>
    </source>
</evidence>
<keyword evidence="1" id="KW-1133">Transmembrane helix</keyword>
<gene>
    <name evidence="4" type="ORF">GCM10023143_14340</name>
</gene>
<dbReference type="Pfam" id="PF04773">
    <property type="entry name" value="FecR"/>
    <property type="match status" value="1"/>
</dbReference>
<evidence type="ECO:0000256" key="1">
    <source>
        <dbReference type="SAM" id="Phobius"/>
    </source>
</evidence>
<dbReference type="Gene3D" id="3.55.50.30">
    <property type="match status" value="1"/>
</dbReference>
<evidence type="ECO:0000259" key="2">
    <source>
        <dbReference type="Pfam" id="PF04773"/>
    </source>
</evidence>
<sequence>MEYEDYALEELLMDELFHKWVKDPDAEVSAYWKQWIEDHPGKTDLIRAAKKMVLMFSEPGKQLSDDDRQQIWEGLTQRRIAYEKTLQHKRKEIREKHRIKRFYFLKAAALLMLFIALGGIFRYHLSHSGTIRYATRYGEVKKIWLPDSSVVYLNANSELSFAEPWRKHVPREVFLKGEAYFEVVKKYGRGDGKFIVHAGQIRIEDLSTRFDVNSRNDAVKVVLKEGKVRVFKAGAKEKSMMMDPGDMLVYDTATAGFLRKEVSPDQVISWKDGIQAFKNTTLYEMAQTLKETEGWEFSFSDGRLGNLRFTGGYERNNIDNFLIILSKSFDVKITRKENHIIIKKE</sequence>
<comment type="caution">
    <text evidence="4">The sequence shown here is derived from an EMBL/GenBank/DDBJ whole genome shotgun (WGS) entry which is preliminary data.</text>
</comment>
<organism evidence="4 5">
    <name type="scientific">Compostibacter hankyongensis</name>
    <dbReference type="NCBI Taxonomy" id="1007089"/>
    <lineage>
        <taxon>Bacteria</taxon>
        <taxon>Pseudomonadati</taxon>
        <taxon>Bacteroidota</taxon>
        <taxon>Chitinophagia</taxon>
        <taxon>Chitinophagales</taxon>
        <taxon>Chitinophagaceae</taxon>
        <taxon>Compostibacter</taxon>
    </lineage>
</organism>
<feature type="domain" description="Protein FecR C-terminal" evidence="3">
    <location>
        <begin position="277"/>
        <end position="342"/>
    </location>
</feature>
<dbReference type="InterPro" id="IPR012373">
    <property type="entry name" value="Ferrdict_sens_TM"/>
</dbReference>
<dbReference type="Proteomes" id="UP001501207">
    <property type="component" value="Unassembled WGS sequence"/>
</dbReference>
<dbReference type="EMBL" id="BAABFN010000002">
    <property type="protein sequence ID" value="GAA4307607.1"/>
    <property type="molecule type" value="Genomic_DNA"/>
</dbReference>
<dbReference type="InterPro" id="IPR032508">
    <property type="entry name" value="FecR_C"/>
</dbReference>
<dbReference type="PANTHER" id="PTHR30273">
    <property type="entry name" value="PERIPLASMIC SIGNAL SENSOR AND SIGMA FACTOR ACTIVATOR FECR-RELATED"/>
    <property type="match status" value="1"/>
</dbReference>
<proteinExistence type="predicted"/>
<evidence type="ECO:0008006" key="6">
    <source>
        <dbReference type="Google" id="ProtNLM"/>
    </source>
</evidence>
<evidence type="ECO:0000313" key="4">
    <source>
        <dbReference type="EMBL" id="GAA4307607.1"/>
    </source>
</evidence>
<dbReference type="PIRSF" id="PIRSF018266">
    <property type="entry name" value="FecR"/>
    <property type="match status" value="1"/>
</dbReference>